<evidence type="ECO:0000256" key="1">
    <source>
        <dbReference type="SAM" id="MobiDB-lite"/>
    </source>
</evidence>
<comment type="caution">
    <text evidence="2">The sequence shown here is derived from an EMBL/GenBank/DDBJ whole genome shotgun (WGS) entry which is preliminary data.</text>
</comment>
<gene>
    <name evidence="2" type="ORF">Bca52824_025738</name>
</gene>
<keyword evidence="3" id="KW-1185">Reference proteome</keyword>
<proteinExistence type="predicted"/>
<dbReference type="Proteomes" id="UP000886595">
    <property type="component" value="Unassembled WGS sequence"/>
</dbReference>
<evidence type="ECO:0000313" key="3">
    <source>
        <dbReference type="Proteomes" id="UP000886595"/>
    </source>
</evidence>
<sequence>MSVKKYRRFFYSLPEVANRLEEELIALAKAGLKEEIRQGLKKEEFATLDALFEEAEEVEEGLKETPPSSPRKRRRTSPDHRSSKRGRKSVTKGDPEDEGYGYDGEAATEEEGSERDYWKWMDMETDVEKDDARTTTPTRHRHRPTPTPTDTDTDRHRHRPTPTPTSNLPLF</sequence>
<feature type="region of interest" description="Disordered" evidence="1">
    <location>
        <begin position="56"/>
        <end position="171"/>
    </location>
</feature>
<organism evidence="2 3">
    <name type="scientific">Brassica carinata</name>
    <name type="common">Ethiopian mustard</name>
    <name type="synonym">Abyssinian cabbage</name>
    <dbReference type="NCBI Taxonomy" id="52824"/>
    <lineage>
        <taxon>Eukaryota</taxon>
        <taxon>Viridiplantae</taxon>
        <taxon>Streptophyta</taxon>
        <taxon>Embryophyta</taxon>
        <taxon>Tracheophyta</taxon>
        <taxon>Spermatophyta</taxon>
        <taxon>Magnoliopsida</taxon>
        <taxon>eudicotyledons</taxon>
        <taxon>Gunneridae</taxon>
        <taxon>Pentapetalae</taxon>
        <taxon>rosids</taxon>
        <taxon>malvids</taxon>
        <taxon>Brassicales</taxon>
        <taxon>Brassicaceae</taxon>
        <taxon>Brassiceae</taxon>
        <taxon>Brassica</taxon>
    </lineage>
</organism>
<name>A0A8X7SG63_BRACI</name>
<protein>
    <submittedName>
        <fullName evidence="2">Uncharacterized protein</fullName>
    </submittedName>
</protein>
<dbReference type="AlphaFoldDB" id="A0A8X7SG63"/>
<reference evidence="2 3" key="1">
    <citation type="submission" date="2020-02" db="EMBL/GenBank/DDBJ databases">
        <authorList>
            <person name="Ma Q."/>
            <person name="Huang Y."/>
            <person name="Song X."/>
            <person name="Pei D."/>
        </authorList>
    </citation>
    <scope>NUCLEOTIDE SEQUENCE [LARGE SCALE GENOMIC DNA]</scope>
    <source>
        <strain evidence="2">Sxm20200214</strain>
        <tissue evidence="2">Leaf</tissue>
    </source>
</reference>
<accession>A0A8X7SG63</accession>
<feature type="compositionally biased region" description="Acidic residues" evidence="1">
    <location>
        <begin position="95"/>
        <end position="113"/>
    </location>
</feature>
<dbReference type="EMBL" id="JAAMPC010000006">
    <property type="protein sequence ID" value="KAG2305990.1"/>
    <property type="molecule type" value="Genomic_DNA"/>
</dbReference>
<evidence type="ECO:0000313" key="2">
    <source>
        <dbReference type="EMBL" id="KAG2305990.1"/>
    </source>
</evidence>